<dbReference type="InterPro" id="IPR027417">
    <property type="entry name" value="P-loop_NTPase"/>
</dbReference>
<dbReference type="PANTHER" id="PTHR43776">
    <property type="entry name" value="TRANSPORT ATP-BINDING PROTEIN"/>
    <property type="match status" value="1"/>
</dbReference>
<dbReference type="GO" id="GO:0055085">
    <property type="term" value="P:transmembrane transport"/>
    <property type="evidence" value="ECO:0007669"/>
    <property type="project" value="UniProtKB-ARBA"/>
</dbReference>
<dbReference type="SMART" id="SM00382">
    <property type="entry name" value="AAA"/>
    <property type="match status" value="1"/>
</dbReference>
<dbReference type="AlphaFoldDB" id="A0A841DVX5"/>
<dbReference type="RefSeq" id="WP_184836966.1">
    <property type="nucleotide sequence ID" value="NZ_BAAAVN010000003.1"/>
</dbReference>
<keyword evidence="3 5" id="KW-0067">ATP-binding</keyword>
<evidence type="ECO:0000313" key="6">
    <source>
        <dbReference type="Proteomes" id="UP000558997"/>
    </source>
</evidence>
<dbReference type="InterPro" id="IPR017871">
    <property type="entry name" value="ABC_transporter-like_CS"/>
</dbReference>
<dbReference type="Gene3D" id="3.40.50.300">
    <property type="entry name" value="P-loop containing nucleotide triphosphate hydrolases"/>
    <property type="match status" value="1"/>
</dbReference>
<name>A0A841DVX5_9ACTN</name>
<evidence type="ECO:0000313" key="5">
    <source>
        <dbReference type="EMBL" id="MBB5980896.1"/>
    </source>
</evidence>
<dbReference type="GO" id="GO:0005524">
    <property type="term" value="F:ATP binding"/>
    <property type="evidence" value="ECO:0007669"/>
    <property type="project" value="UniProtKB-KW"/>
</dbReference>
<sequence length="271" mass="29793">MPDSRTVLLEAKDLSVAFRARGGQRGEFKHALKNVSLEVRRGERVGVVGESGSGKSTLGTVLAGLRRPDEGTVRFDGTDLATLSSGALRALRSRLQIVLQDPSTSLNPRMSVERIIREGLDVHTRLSEADIAQRVNSAMSSMRLPRLLAPKRPPQLSGGQRQRVAVARSLVLRPDLVILDEPVSALDMSVQAQLLNLLLDVQEAADLTYVFIVHDLRVARWFCDRILVMHEGEIVEAADSETFFERPEHPYSIGLLAAVLNQPPAPKGRTQ</sequence>
<dbReference type="InterPro" id="IPR003593">
    <property type="entry name" value="AAA+_ATPase"/>
</dbReference>
<proteinExistence type="predicted"/>
<evidence type="ECO:0000256" key="2">
    <source>
        <dbReference type="ARBA" id="ARBA00022741"/>
    </source>
</evidence>
<dbReference type="PROSITE" id="PS50893">
    <property type="entry name" value="ABC_TRANSPORTER_2"/>
    <property type="match status" value="1"/>
</dbReference>
<evidence type="ECO:0000256" key="3">
    <source>
        <dbReference type="ARBA" id="ARBA00022840"/>
    </source>
</evidence>
<organism evidence="5 6">
    <name type="scientific">Kribbella solani</name>
    <dbReference type="NCBI Taxonomy" id="236067"/>
    <lineage>
        <taxon>Bacteria</taxon>
        <taxon>Bacillati</taxon>
        <taxon>Actinomycetota</taxon>
        <taxon>Actinomycetes</taxon>
        <taxon>Propionibacteriales</taxon>
        <taxon>Kribbellaceae</taxon>
        <taxon>Kribbella</taxon>
    </lineage>
</organism>
<dbReference type="Pfam" id="PF00005">
    <property type="entry name" value="ABC_tran"/>
    <property type="match status" value="1"/>
</dbReference>
<accession>A0A841DVX5</accession>
<evidence type="ECO:0000256" key="1">
    <source>
        <dbReference type="ARBA" id="ARBA00022448"/>
    </source>
</evidence>
<reference evidence="5 6" key="1">
    <citation type="submission" date="2020-08" db="EMBL/GenBank/DDBJ databases">
        <title>Sequencing the genomes of 1000 actinobacteria strains.</title>
        <authorList>
            <person name="Klenk H.-P."/>
        </authorList>
    </citation>
    <scope>NUCLEOTIDE SEQUENCE [LARGE SCALE GENOMIC DNA]</scope>
    <source>
        <strain evidence="5 6">DSM 17294</strain>
    </source>
</reference>
<dbReference type="CDD" id="cd03257">
    <property type="entry name" value="ABC_NikE_OppD_transporters"/>
    <property type="match status" value="1"/>
</dbReference>
<keyword evidence="6" id="KW-1185">Reference proteome</keyword>
<dbReference type="InterPro" id="IPR050319">
    <property type="entry name" value="ABC_transp_ATP-bind"/>
</dbReference>
<protein>
    <submittedName>
        <fullName evidence="5">Peptide/nickel transport system ATP-binding protein</fullName>
    </submittedName>
</protein>
<dbReference type="SUPFAM" id="SSF52540">
    <property type="entry name" value="P-loop containing nucleoside triphosphate hydrolases"/>
    <property type="match status" value="1"/>
</dbReference>
<dbReference type="Proteomes" id="UP000558997">
    <property type="component" value="Unassembled WGS sequence"/>
</dbReference>
<evidence type="ECO:0000259" key="4">
    <source>
        <dbReference type="PROSITE" id="PS50893"/>
    </source>
</evidence>
<feature type="domain" description="ABC transporter" evidence="4">
    <location>
        <begin position="9"/>
        <end position="256"/>
    </location>
</feature>
<comment type="caution">
    <text evidence="5">The sequence shown here is derived from an EMBL/GenBank/DDBJ whole genome shotgun (WGS) entry which is preliminary data.</text>
</comment>
<dbReference type="InterPro" id="IPR003439">
    <property type="entry name" value="ABC_transporter-like_ATP-bd"/>
</dbReference>
<keyword evidence="1" id="KW-0813">Transport</keyword>
<dbReference type="EMBL" id="JACHNF010000001">
    <property type="protein sequence ID" value="MBB5980896.1"/>
    <property type="molecule type" value="Genomic_DNA"/>
</dbReference>
<dbReference type="GO" id="GO:0016887">
    <property type="term" value="F:ATP hydrolysis activity"/>
    <property type="evidence" value="ECO:0007669"/>
    <property type="project" value="InterPro"/>
</dbReference>
<keyword evidence="2" id="KW-0547">Nucleotide-binding</keyword>
<gene>
    <name evidence="5" type="ORF">HDA44_004237</name>
</gene>
<dbReference type="PROSITE" id="PS00211">
    <property type="entry name" value="ABC_TRANSPORTER_1"/>
    <property type="match status" value="1"/>
</dbReference>